<dbReference type="PANTHER" id="PTHR42951:SF22">
    <property type="entry name" value="METALLO BETA-LACTAMASE SUPERFAMILY LIPOPROTEIN"/>
    <property type="match status" value="1"/>
</dbReference>
<protein>
    <submittedName>
        <fullName evidence="2">Glyoxylase, beta-lactamase superfamily II</fullName>
    </submittedName>
</protein>
<dbReference type="InterPro" id="IPR036866">
    <property type="entry name" value="RibonucZ/Hydroxyglut_hydro"/>
</dbReference>
<reference evidence="2 3" key="1">
    <citation type="submission" date="2017-02" db="EMBL/GenBank/DDBJ databases">
        <authorList>
            <person name="Peterson S.W."/>
        </authorList>
    </citation>
    <scope>NUCLEOTIDE SEQUENCE [LARGE SCALE GENOMIC DNA]</scope>
    <source>
        <strain evidence="2 3">DSM 22323</strain>
    </source>
</reference>
<dbReference type="Gene3D" id="3.60.15.10">
    <property type="entry name" value="Ribonuclease Z/Hydroxyacylglutathione hydrolase-like"/>
    <property type="match status" value="1"/>
</dbReference>
<evidence type="ECO:0000259" key="1">
    <source>
        <dbReference type="SMART" id="SM00849"/>
    </source>
</evidence>
<accession>A0A1T5G023</accession>
<dbReference type="OrthoDB" id="9802248at2"/>
<proteinExistence type="predicted"/>
<dbReference type="Pfam" id="PF00753">
    <property type="entry name" value="Lactamase_B"/>
    <property type="match status" value="1"/>
</dbReference>
<feature type="domain" description="Metallo-beta-lactamase" evidence="1">
    <location>
        <begin position="17"/>
        <end position="211"/>
    </location>
</feature>
<dbReference type="RefSeq" id="WP_079667753.1">
    <property type="nucleotide sequence ID" value="NZ_FUYZ01000009.1"/>
</dbReference>
<gene>
    <name evidence="2" type="ORF">SAMN05660477_02429</name>
</gene>
<dbReference type="InterPro" id="IPR001279">
    <property type="entry name" value="Metallo-B-lactamas"/>
</dbReference>
<dbReference type="AlphaFoldDB" id="A0A1T5G023"/>
<sequence>MSDIKILDLQFLNTPHAIGSFLIESQDGLILIESGPESTYEHLKSAIESAGFDINDVKHVLLTHIHFDHAGAAWKFAKAGAKIYVHPKGYLHMLDPEKLWNSAKMIYGDDMDRLWGKMEPIAEENLVQVDDNDIVKIGEHEFKTIYTPGHAVHHNAYKLGSVIFTGDVGGVKIGNHPVVPPCPPPDINIELWKQSLDKLDAENADAFYLTHFGRQENTKQHTQELRAILDDWANWIKPYFENGTSPDEITPKFMDYTQNQLRKKGLSSEEIQVYEYANPSWMSVSGLLRYWKLKQQGRI</sequence>
<evidence type="ECO:0000313" key="2">
    <source>
        <dbReference type="EMBL" id="SKC01801.1"/>
    </source>
</evidence>
<dbReference type="SUPFAM" id="SSF56281">
    <property type="entry name" value="Metallo-hydrolase/oxidoreductase"/>
    <property type="match status" value="1"/>
</dbReference>
<evidence type="ECO:0000313" key="3">
    <source>
        <dbReference type="Proteomes" id="UP000191112"/>
    </source>
</evidence>
<dbReference type="InterPro" id="IPR037482">
    <property type="entry name" value="ST1585_MBL-fold"/>
</dbReference>
<dbReference type="Proteomes" id="UP000191112">
    <property type="component" value="Unassembled WGS sequence"/>
</dbReference>
<dbReference type="PANTHER" id="PTHR42951">
    <property type="entry name" value="METALLO-BETA-LACTAMASE DOMAIN-CONTAINING"/>
    <property type="match status" value="1"/>
</dbReference>
<dbReference type="STRING" id="619805.SAMN05660477_02429"/>
<dbReference type="CDD" id="cd07726">
    <property type="entry name" value="ST1585-like_MBL-fold"/>
    <property type="match status" value="1"/>
</dbReference>
<dbReference type="SMART" id="SM00849">
    <property type="entry name" value="Lactamase_B"/>
    <property type="match status" value="1"/>
</dbReference>
<keyword evidence="3" id="KW-1185">Reference proteome</keyword>
<organism evidence="2 3">
    <name type="scientific">Soonwooa buanensis</name>
    <dbReference type="NCBI Taxonomy" id="619805"/>
    <lineage>
        <taxon>Bacteria</taxon>
        <taxon>Pseudomonadati</taxon>
        <taxon>Bacteroidota</taxon>
        <taxon>Flavobacteriia</taxon>
        <taxon>Flavobacteriales</taxon>
        <taxon>Weeksellaceae</taxon>
        <taxon>Chryseobacterium group</taxon>
        <taxon>Soonwooa</taxon>
    </lineage>
</organism>
<name>A0A1T5G023_9FLAO</name>
<dbReference type="InterPro" id="IPR050855">
    <property type="entry name" value="NDM-1-like"/>
</dbReference>
<dbReference type="EMBL" id="FUYZ01000009">
    <property type="protein sequence ID" value="SKC01801.1"/>
    <property type="molecule type" value="Genomic_DNA"/>
</dbReference>